<evidence type="ECO:0000313" key="11">
    <source>
        <dbReference type="Proteomes" id="UP000076858"/>
    </source>
</evidence>
<dbReference type="CDD" id="cd14234">
    <property type="entry name" value="GAT_GGA_meta"/>
    <property type="match status" value="1"/>
</dbReference>
<dbReference type="GO" id="GO:0035091">
    <property type="term" value="F:phosphatidylinositol binding"/>
    <property type="evidence" value="ECO:0007669"/>
    <property type="project" value="InterPro"/>
</dbReference>
<reference evidence="10 11" key="1">
    <citation type="submission" date="2016-03" db="EMBL/GenBank/DDBJ databases">
        <title>EvidentialGene: Evidence-directed Construction of Genes on Genomes.</title>
        <authorList>
            <person name="Gilbert D.G."/>
            <person name="Choi J.-H."/>
            <person name="Mockaitis K."/>
            <person name="Colbourne J."/>
            <person name="Pfrender M."/>
        </authorList>
    </citation>
    <scope>NUCLEOTIDE SEQUENCE [LARGE SCALE GENOMIC DNA]</scope>
    <source>
        <strain evidence="10 11">Xinb3</strain>
        <tissue evidence="10">Complete organism</tissue>
    </source>
</reference>
<dbReference type="InterPro" id="IPR008153">
    <property type="entry name" value="GAE_dom"/>
</dbReference>
<comment type="similarity">
    <text evidence="3">Belongs to the GGA protein family.</text>
</comment>
<dbReference type="PROSITE" id="PS50180">
    <property type="entry name" value="GAE"/>
    <property type="match status" value="1"/>
</dbReference>
<dbReference type="Gene3D" id="1.20.58.160">
    <property type="match status" value="1"/>
</dbReference>
<keyword evidence="7" id="KW-0653">Protein transport</keyword>
<dbReference type="InterPro" id="IPR008942">
    <property type="entry name" value="ENTH_VHS"/>
</dbReference>
<dbReference type="SMART" id="SM00809">
    <property type="entry name" value="Alpha_adaptinC2"/>
    <property type="match status" value="1"/>
</dbReference>
<evidence type="ECO:0000256" key="3">
    <source>
        <dbReference type="ARBA" id="ARBA00008099"/>
    </source>
</evidence>
<evidence type="ECO:0000256" key="7">
    <source>
        <dbReference type="ARBA" id="ARBA00022927"/>
    </source>
</evidence>
<dbReference type="EMBL" id="LRGB01000642">
    <property type="protein sequence ID" value="KZS17166.1"/>
    <property type="molecule type" value="Genomic_DNA"/>
</dbReference>
<protein>
    <submittedName>
        <fullName evidence="10">ADP-ribosylation factor-binding protein GGA1</fullName>
    </submittedName>
</protein>
<dbReference type="InterPro" id="IPR004152">
    <property type="entry name" value="GAT_dom"/>
</dbReference>
<dbReference type="Pfam" id="PF03127">
    <property type="entry name" value="GAT"/>
    <property type="match status" value="1"/>
</dbReference>
<dbReference type="Gene3D" id="1.25.40.90">
    <property type="match status" value="1"/>
</dbReference>
<dbReference type="InterPro" id="IPR013041">
    <property type="entry name" value="Clathrin_app_Ig-like_sf"/>
</dbReference>
<keyword evidence="5" id="KW-0967">Endosome</keyword>
<dbReference type="STRING" id="35525.A0A165A4D8"/>
<organism evidence="10 11">
    <name type="scientific">Daphnia magna</name>
    <dbReference type="NCBI Taxonomy" id="35525"/>
    <lineage>
        <taxon>Eukaryota</taxon>
        <taxon>Metazoa</taxon>
        <taxon>Ecdysozoa</taxon>
        <taxon>Arthropoda</taxon>
        <taxon>Crustacea</taxon>
        <taxon>Branchiopoda</taxon>
        <taxon>Diplostraca</taxon>
        <taxon>Cladocera</taxon>
        <taxon>Anomopoda</taxon>
        <taxon>Daphniidae</taxon>
        <taxon>Daphnia</taxon>
    </lineage>
</organism>
<evidence type="ECO:0000256" key="6">
    <source>
        <dbReference type="ARBA" id="ARBA00022843"/>
    </source>
</evidence>
<evidence type="ECO:0000256" key="2">
    <source>
        <dbReference type="ARBA" id="ARBA00004220"/>
    </source>
</evidence>
<dbReference type="CDD" id="cd03567">
    <property type="entry name" value="VHS_GGA_metazoan"/>
    <property type="match status" value="1"/>
</dbReference>
<evidence type="ECO:0000256" key="5">
    <source>
        <dbReference type="ARBA" id="ARBA00022753"/>
    </source>
</evidence>
<dbReference type="PANTHER" id="PTHR45905">
    <property type="entry name" value="GOLGI-LOCALIZED, GAMMA-ADAPTIN EAR CONTAINING, ARF BINDING PROTEIN"/>
    <property type="match status" value="1"/>
</dbReference>
<dbReference type="GO" id="GO:0043130">
    <property type="term" value="F:ubiquitin binding"/>
    <property type="evidence" value="ECO:0007669"/>
    <property type="project" value="InterPro"/>
</dbReference>
<dbReference type="GO" id="GO:0031901">
    <property type="term" value="C:early endosome membrane"/>
    <property type="evidence" value="ECO:0007669"/>
    <property type="project" value="UniProtKB-SubCell"/>
</dbReference>
<dbReference type="SMART" id="SM00288">
    <property type="entry name" value="VHS"/>
    <property type="match status" value="1"/>
</dbReference>
<comment type="caution">
    <text evidence="10">The sequence shown here is derived from an EMBL/GenBank/DDBJ whole genome shotgun (WGS) entry which is preliminary data.</text>
</comment>
<comment type="subcellular location">
    <subcellularLocation>
        <location evidence="2">Early endosome membrane</location>
        <topology evidence="2">Peripheral membrane protein</topology>
    </subcellularLocation>
    <subcellularLocation>
        <location evidence="1">Golgi apparatus</location>
        <location evidence="1">trans-Golgi network membrane</location>
        <topology evidence="1">Peripheral membrane protein</topology>
    </subcellularLocation>
</comment>
<dbReference type="InterPro" id="IPR008152">
    <property type="entry name" value="Clathrin_a/b/g-adaptin_app_Ig"/>
</dbReference>
<evidence type="ECO:0000256" key="9">
    <source>
        <dbReference type="ARBA" id="ARBA00023136"/>
    </source>
</evidence>
<dbReference type="GO" id="GO:0034394">
    <property type="term" value="P:protein localization to cell surface"/>
    <property type="evidence" value="ECO:0007669"/>
    <property type="project" value="TreeGrafter"/>
</dbReference>
<evidence type="ECO:0000256" key="4">
    <source>
        <dbReference type="ARBA" id="ARBA00022448"/>
    </source>
</evidence>
<keyword evidence="6" id="KW-0832">Ubl conjugation</keyword>
<dbReference type="PANTHER" id="PTHR45905:SF1">
    <property type="entry name" value="GOLGI-LOCALIZED, GAMMA-ADAPTIN EAR CONTAINING, ARF BINDING PROTEIN"/>
    <property type="match status" value="1"/>
</dbReference>
<keyword evidence="9" id="KW-0472">Membrane</keyword>
<keyword evidence="4" id="KW-0813">Transport</keyword>
<dbReference type="PROSITE" id="PS50179">
    <property type="entry name" value="VHS"/>
    <property type="match status" value="1"/>
</dbReference>
<dbReference type="GO" id="GO:0006886">
    <property type="term" value="P:intracellular protein transport"/>
    <property type="evidence" value="ECO:0007669"/>
    <property type="project" value="InterPro"/>
</dbReference>
<accession>A0A165A4D8</accession>
<dbReference type="Pfam" id="PF02883">
    <property type="entry name" value="Alpha_adaptinC2"/>
    <property type="match status" value="1"/>
</dbReference>
<keyword evidence="8" id="KW-0333">Golgi apparatus</keyword>
<dbReference type="InterPro" id="IPR002014">
    <property type="entry name" value="VHS_dom"/>
</dbReference>
<dbReference type="InterPro" id="IPR038425">
    <property type="entry name" value="GAT_sf"/>
</dbReference>
<dbReference type="SUPFAM" id="SSF48464">
    <property type="entry name" value="ENTH/VHS domain"/>
    <property type="match status" value="1"/>
</dbReference>
<dbReference type="SUPFAM" id="SSF89009">
    <property type="entry name" value="GAT-like domain"/>
    <property type="match status" value="1"/>
</dbReference>
<dbReference type="Pfam" id="PF00790">
    <property type="entry name" value="VHS"/>
    <property type="match status" value="1"/>
</dbReference>
<dbReference type="GO" id="GO:0006893">
    <property type="term" value="P:Golgi to plasma membrane transport"/>
    <property type="evidence" value="ECO:0007669"/>
    <property type="project" value="TreeGrafter"/>
</dbReference>
<dbReference type="Gene3D" id="1.20.5.170">
    <property type="match status" value="1"/>
</dbReference>
<dbReference type="PROSITE" id="PS50909">
    <property type="entry name" value="GAT"/>
    <property type="match status" value="1"/>
</dbReference>
<dbReference type="GO" id="GO:0031267">
    <property type="term" value="F:small GTPase binding"/>
    <property type="evidence" value="ECO:0007669"/>
    <property type="project" value="InterPro"/>
</dbReference>
<gene>
    <name evidence="10" type="ORF">APZ42_016759</name>
</gene>
<dbReference type="InterPro" id="IPR027422">
    <property type="entry name" value="GGA1-3"/>
</dbReference>
<name>A0A165A4D8_9CRUS</name>
<dbReference type="OrthoDB" id="447025at2759"/>
<evidence type="ECO:0000313" key="10">
    <source>
        <dbReference type="EMBL" id="KZS17166.1"/>
    </source>
</evidence>
<evidence type="ECO:0000256" key="1">
    <source>
        <dbReference type="ARBA" id="ARBA00004150"/>
    </source>
</evidence>
<proteinExistence type="inferred from homology"/>
<sequence length="705" mass="77168">MASNNSLDTLIVKATNPLVDQPDPLDVASFCERVTHESDGPQVAVKLLAYRIHSPQEKEALNALALLEQCVKSCGPSFHCEIGKFRFLNELIKLVSPKYQAHRTPIRVKQRILDIIYTWTVDLKSEPKIHEAYDMLKKQGVIKETPNYTGSNTIQPISPAPREKIPFCDNSEKDALLQKLLKSKDPEDLQAANRLIKSMVREEENRIEAASRRQLEIETVNSNIRLLEELLDNFETNGATAEEMELCKELASNCDKLRPNLSKLATETDDKGNTLADILQTSDELSHVLERYEVLLRKTEQPIPQALPQRASLDLLDLGPVVQPQLSPRSTLDDQLLLGLDDFVPMSPCLNLLQPLKLDANASGSTPQRTPNAKIAEEITAKPRGLEDLDVLGEALMKQNLPTSAKHQSSFQKPAERLPLNELARKKVQNEGNTVTESKAPNCSARSANGEFAPSLTPATPYIPIEFDLLMQSNLPAPVKPVVTPRSVTPPVEASSALLVPFTNTMTKQLDVSVNKQSRQDNDVSMLDTGISSTENSLGGNDDVQLLHSPPISSTTSVAPGMAPSLSDVSLKLEEIKPSSKSPISLLTQEDGLNISLHSASANVPKNISVFVLSATSRSASPLSNFTFQAIVPKGNRVKLQSPSDNKLPAFNPFLPPPAITQVMLISTAGLNLIELKYVVSFDMDGETCTEMGSVTNLNLCLDVV</sequence>
<dbReference type="GO" id="GO:0005802">
    <property type="term" value="C:trans-Golgi network"/>
    <property type="evidence" value="ECO:0007669"/>
    <property type="project" value="InterPro"/>
</dbReference>
<dbReference type="Gene3D" id="2.60.40.1230">
    <property type="match status" value="1"/>
</dbReference>
<dbReference type="Pfam" id="PF18308">
    <property type="entry name" value="GGA_N-GAT"/>
    <property type="match status" value="1"/>
</dbReference>
<dbReference type="SUPFAM" id="SSF49348">
    <property type="entry name" value="Clathrin adaptor appendage domain"/>
    <property type="match status" value="1"/>
</dbReference>
<dbReference type="InterPro" id="IPR041198">
    <property type="entry name" value="GGA_N-GAT"/>
</dbReference>
<evidence type="ECO:0000256" key="8">
    <source>
        <dbReference type="ARBA" id="ARBA00023034"/>
    </source>
</evidence>
<dbReference type="AlphaFoldDB" id="A0A165A4D8"/>
<keyword evidence="11" id="KW-1185">Reference proteome</keyword>
<dbReference type="Proteomes" id="UP000076858">
    <property type="component" value="Unassembled WGS sequence"/>
</dbReference>